<dbReference type="OrthoDB" id="9963144at2"/>
<dbReference type="RefSeq" id="WP_006035868.1">
    <property type="nucleotide sequence ID" value="NZ_AAQJ02000001.1"/>
</dbReference>
<reference evidence="1" key="2">
    <citation type="submission" date="2007-10" db="EMBL/GenBank/DDBJ databases">
        <authorList>
            <person name="Myers G.S."/>
        </authorList>
    </citation>
    <scope>NUCLEOTIDE SEQUENCE [LARGE SCALE GENOMIC DNA]</scope>
</reference>
<sequence>MNQSFSHAVVLFSIWIKKSPAMLLENLKNAKMKPYFDRTEFSHEGEEWLFPQLLHMFVNFVEKENMTANALMDRLFDIFDFFSVPEVLVHNIIGYDRLKACIEECPSIFKEILIQKMIEFIELNKTIDIGLNSYHYLTDEMQPIHPQYKKYQ</sequence>
<comment type="caution">
    <text evidence="1">The sequence shown here is derived from an EMBL/GenBank/DDBJ whole genome shotgun (WGS) entry which is preliminary data.</text>
</comment>
<protein>
    <submittedName>
        <fullName evidence="1">Uncharacterized protein</fullName>
    </submittedName>
</protein>
<gene>
    <name evidence="1" type="ORF">RICGR_0952</name>
</gene>
<dbReference type="STRING" id="59196.RICGR_0952"/>
<proteinExistence type="predicted"/>
<organism evidence="1 2">
    <name type="scientific">Rickettsiella grylli</name>
    <dbReference type="NCBI Taxonomy" id="59196"/>
    <lineage>
        <taxon>Bacteria</taxon>
        <taxon>Pseudomonadati</taxon>
        <taxon>Pseudomonadota</taxon>
        <taxon>Gammaproteobacteria</taxon>
        <taxon>Legionellales</taxon>
        <taxon>Coxiellaceae</taxon>
        <taxon>Rickettsiella</taxon>
    </lineage>
</organism>
<reference evidence="1" key="1">
    <citation type="submission" date="2006-04" db="EMBL/GenBank/DDBJ databases">
        <authorList>
            <person name="Seshadri R."/>
            <person name="Federici B.A."/>
        </authorList>
    </citation>
    <scope>NUCLEOTIDE SEQUENCE [LARGE SCALE GENOMIC DNA]</scope>
</reference>
<dbReference type="EMBL" id="AAQJ02000001">
    <property type="protein sequence ID" value="EDP46904.1"/>
    <property type="molecule type" value="Genomic_DNA"/>
</dbReference>
<evidence type="ECO:0000313" key="1">
    <source>
        <dbReference type="EMBL" id="EDP46904.1"/>
    </source>
</evidence>
<accession>A8PNA5</accession>
<name>A8PNA5_9COXI</name>
<dbReference type="AlphaFoldDB" id="A8PNA5"/>
<evidence type="ECO:0000313" key="2">
    <source>
        <dbReference type="Proteomes" id="UP000054075"/>
    </source>
</evidence>
<dbReference type="Proteomes" id="UP000054075">
    <property type="component" value="Unassembled WGS sequence"/>
</dbReference>
<keyword evidence="2" id="KW-1185">Reference proteome</keyword>